<evidence type="ECO:0000259" key="4">
    <source>
        <dbReference type="Pfam" id="PF09972"/>
    </source>
</evidence>
<evidence type="ECO:0000313" key="5">
    <source>
        <dbReference type="EMBL" id="KOR88556.1"/>
    </source>
</evidence>
<gene>
    <name evidence="5" type="ORF">AM231_04910</name>
</gene>
<feature type="domain" description="DUF2207" evidence="4">
    <location>
        <begin position="32"/>
        <end position="209"/>
    </location>
</feature>
<evidence type="ECO:0000256" key="1">
    <source>
        <dbReference type="SAM" id="MobiDB-lite"/>
    </source>
</evidence>
<keyword evidence="2" id="KW-1133">Transmembrane helix</keyword>
<keyword evidence="2" id="KW-0472">Membrane</keyword>
<feature type="transmembrane region" description="Helical" evidence="2">
    <location>
        <begin position="486"/>
        <end position="504"/>
    </location>
</feature>
<name>A0A0M1P254_9BACL</name>
<accession>A0A0M1P254</accession>
<feature type="transmembrane region" description="Helical" evidence="2">
    <location>
        <begin position="256"/>
        <end position="273"/>
    </location>
</feature>
<feature type="transmembrane region" description="Helical" evidence="2">
    <location>
        <begin position="460"/>
        <end position="479"/>
    </location>
</feature>
<evidence type="ECO:0000313" key="6">
    <source>
        <dbReference type="Proteomes" id="UP000036932"/>
    </source>
</evidence>
<protein>
    <recommendedName>
        <fullName evidence="4">DUF2207 domain-containing protein</fullName>
    </recommendedName>
</protein>
<keyword evidence="6" id="KW-1185">Reference proteome</keyword>
<keyword evidence="2" id="KW-0812">Transmembrane</keyword>
<sequence>MNKGLRPVMLLVTAFMAAIILSSCGGSNTLTVDKVDIIAELLPDGDLYVEELYTYTVSGEYEWITRPMDNFGDANIEFFEAYVPPSDRKLGNFGYIQLERYPASLREKSGSYYIKVLAKDETRQVYYRYRLDKEAVKYDDRGELDWTILKDNDKDHHNVSVSLRMRQSIQEPVIAYVYDRSGGAVTENTNELLRYENKLLPSGDHARLKAYVPTEALSDLETTASSTLLSQQLKRETALSQKFAERERLMEAGIQLIRWLTYVAVAGVVYYALSLRRLAAWFGGKRISFEEIEDMDPGSLVYLYRKGALRRVDVLADLFKLRRKGMLDTSIELLGTRFQEDAKAPKQGPQFTFIGKRSGLAKSERYLLNWLFRGTGILKLDSLSGPTKTERKQKISEDMYMNRLRGLQRGFIRWRELVEDENRQTIKAGVYAPRKEIFPVLALLHLAMLVYLYIADVTAWGWVGLLFLIVGGSATLASIRWRKKKYIIGFLVVCFIAAAQIQYAPVVDTYLNFVLLSMVMVGLMPGKVLNRSSAAKRSAVKRYRRMLARGGDYGSREPEALERMIETAILLGIGRRFVIRVRNKQPDHDRISTLPLWDPASITALDYVFNQSWKGITRNSSTWSSGGDSGDGDGGFFGDSSDSGGDGGGDGGGGGGGD</sequence>
<dbReference type="Pfam" id="PF09972">
    <property type="entry name" value="DUF2207"/>
    <property type="match status" value="1"/>
</dbReference>
<feature type="transmembrane region" description="Helical" evidence="2">
    <location>
        <begin position="510"/>
        <end position="529"/>
    </location>
</feature>
<dbReference type="Proteomes" id="UP000036932">
    <property type="component" value="Unassembled WGS sequence"/>
</dbReference>
<dbReference type="AlphaFoldDB" id="A0A0M1P254"/>
<feature type="compositionally biased region" description="Gly residues" evidence="1">
    <location>
        <begin position="627"/>
        <end position="637"/>
    </location>
</feature>
<feature type="region of interest" description="Disordered" evidence="1">
    <location>
        <begin position="619"/>
        <end position="658"/>
    </location>
</feature>
<reference evidence="6" key="1">
    <citation type="submission" date="2015-08" db="EMBL/GenBank/DDBJ databases">
        <title>Genome sequencing project for genomic taxonomy and phylogenomics of Bacillus-like bacteria.</title>
        <authorList>
            <person name="Liu B."/>
            <person name="Wang J."/>
            <person name="Zhu Y."/>
            <person name="Liu G."/>
            <person name="Chen Q."/>
            <person name="Chen Z."/>
            <person name="Lan J."/>
            <person name="Che J."/>
            <person name="Ge C."/>
            <person name="Shi H."/>
            <person name="Pan Z."/>
            <person name="Liu X."/>
        </authorList>
    </citation>
    <scope>NUCLEOTIDE SEQUENCE [LARGE SCALE GENOMIC DNA]</scope>
    <source>
        <strain evidence="6">FJAT-22460</strain>
    </source>
</reference>
<dbReference type="RefSeq" id="WP_054401540.1">
    <property type="nucleotide sequence ID" value="NZ_LIUT01000001.1"/>
</dbReference>
<feature type="chain" id="PRO_5005620559" description="DUF2207 domain-containing protein" evidence="3">
    <location>
        <begin position="26"/>
        <end position="658"/>
    </location>
</feature>
<evidence type="ECO:0000256" key="2">
    <source>
        <dbReference type="SAM" id="Phobius"/>
    </source>
</evidence>
<comment type="caution">
    <text evidence="5">The sequence shown here is derived from an EMBL/GenBank/DDBJ whole genome shotgun (WGS) entry which is preliminary data.</text>
</comment>
<dbReference type="EMBL" id="LIUT01000001">
    <property type="protein sequence ID" value="KOR88556.1"/>
    <property type="molecule type" value="Genomic_DNA"/>
</dbReference>
<feature type="compositionally biased region" description="Gly residues" evidence="1">
    <location>
        <begin position="644"/>
        <end position="658"/>
    </location>
</feature>
<organism evidence="5 6">
    <name type="scientific">Paenibacillus solani</name>
    <dbReference type="NCBI Taxonomy" id="1705565"/>
    <lineage>
        <taxon>Bacteria</taxon>
        <taxon>Bacillati</taxon>
        <taxon>Bacillota</taxon>
        <taxon>Bacilli</taxon>
        <taxon>Bacillales</taxon>
        <taxon>Paenibacillaceae</taxon>
        <taxon>Paenibacillus</taxon>
    </lineage>
</organism>
<dbReference type="InterPro" id="IPR018702">
    <property type="entry name" value="DUF2207"/>
</dbReference>
<proteinExistence type="predicted"/>
<keyword evidence="3" id="KW-0732">Signal</keyword>
<evidence type="ECO:0000256" key="3">
    <source>
        <dbReference type="SAM" id="SignalP"/>
    </source>
</evidence>
<dbReference type="PROSITE" id="PS51257">
    <property type="entry name" value="PROKAR_LIPOPROTEIN"/>
    <property type="match status" value="1"/>
</dbReference>
<dbReference type="PATRIC" id="fig|1705565.3.peg.2870"/>
<feature type="transmembrane region" description="Helical" evidence="2">
    <location>
        <begin position="437"/>
        <end position="454"/>
    </location>
</feature>
<feature type="signal peptide" evidence="3">
    <location>
        <begin position="1"/>
        <end position="25"/>
    </location>
</feature>
<dbReference type="OrthoDB" id="5507254at2"/>